<gene>
    <name evidence="1" type="ORF">SMN809_LOCUS58282</name>
</gene>
<feature type="non-terminal residue" evidence="1">
    <location>
        <position position="1"/>
    </location>
</feature>
<evidence type="ECO:0000313" key="1">
    <source>
        <dbReference type="EMBL" id="CAF5034062.1"/>
    </source>
</evidence>
<name>A0A8S3DMC7_9BILA</name>
<proteinExistence type="predicted"/>
<comment type="caution">
    <text evidence="1">The sequence shown here is derived from an EMBL/GenBank/DDBJ whole genome shotgun (WGS) entry which is preliminary data.</text>
</comment>
<organism evidence="1 2">
    <name type="scientific">Rotaria magnacalcarata</name>
    <dbReference type="NCBI Taxonomy" id="392030"/>
    <lineage>
        <taxon>Eukaryota</taxon>
        <taxon>Metazoa</taxon>
        <taxon>Spiralia</taxon>
        <taxon>Gnathifera</taxon>
        <taxon>Rotifera</taxon>
        <taxon>Eurotatoria</taxon>
        <taxon>Bdelloidea</taxon>
        <taxon>Philodinida</taxon>
        <taxon>Philodinidae</taxon>
        <taxon>Rotaria</taxon>
    </lineage>
</organism>
<dbReference type="AlphaFoldDB" id="A0A8S3DMC7"/>
<dbReference type="Proteomes" id="UP000676336">
    <property type="component" value="Unassembled WGS sequence"/>
</dbReference>
<sequence>GGSIDTKCPSGLRREGLIFRQ</sequence>
<reference evidence="1" key="1">
    <citation type="submission" date="2021-02" db="EMBL/GenBank/DDBJ databases">
        <authorList>
            <person name="Nowell W R."/>
        </authorList>
    </citation>
    <scope>NUCLEOTIDE SEQUENCE</scope>
</reference>
<dbReference type="EMBL" id="CAJOBI010217875">
    <property type="protein sequence ID" value="CAF5034062.1"/>
    <property type="molecule type" value="Genomic_DNA"/>
</dbReference>
<accession>A0A8S3DMC7</accession>
<evidence type="ECO:0000313" key="2">
    <source>
        <dbReference type="Proteomes" id="UP000676336"/>
    </source>
</evidence>
<protein>
    <submittedName>
        <fullName evidence="1">Uncharacterized protein</fullName>
    </submittedName>
</protein>